<name>A0ACC2QQU6_9NEOP</name>
<gene>
    <name evidence="1" type="ORF">PYW08_003110</name>
</gene>
<keyword evidence="2" id="KW-1185">Reference proteome</keyword>
<evidence type="ECO:0000313" key="2">
    <source>
        <dbReference type="Proteomes" id="UP001231649"/>
    </source>
</evidence>
<organism evidence="1 2">
    <name type="scientific">Mythimna loreyi</name>
    <dbReference type="NCBI Taxonomy" id="667449"/>
    <lineage>
        <taxon>Eukaryota</taxon>
        <taxon>Metazoa</taxon>
        <taxon>Ecdysozoa</taxon>
        <taxon>Arthropoda</taxon>
        <taxon>Hexapoda</taxon>
        <taxon>Insecta</taxon>
        <taxon>Pterygota</taxon>
        <taxon>Neoptera</taxon>
        <taxon>Endopterygota</taxon>
        <taxon>Lepidoptera</taxon>
        <taxon>Glossata</taxon>
        <taxon>Ditrysia</taxon>
        <taxon>Noctuoidea</taxon>
        <taxon>Noctuidae</taxon>
        <taxon>Noctuinae</taxon>
        <taxon>Hadenini</taxon>
        <taxon>Mythimna</taxon>
    </lineage>
</organism>
<reference evidence="1" key="1">
    <citation type="submission" date="2023-03" db="EMBL/GenBank/DDBJ databases">
        <title>Chromosome-level genomes of two armyworms, Mythimna separata and Mythimna loreyi, provide insights into the biosynthesis and reception of sex pheromones.</title>
        <authorList>
            <person name="Zhao H."/>
        </authorList>
    </citation>
    <scope>NUCLEOTIDE SEQUENCE</scope>
    <source>
        <strain evidence="1">BeijingLab</strain>
    </source>
</reference>
<comment type="caution">
    <text evidence="1">The sequence shown here is derived from an EMBL/GenBank/DDBJ whole genome shotgun (WGS) entry which is preliminary data.</text>
</comment>
<sequence length="327" mass="36877">MDAAISFKTVEVLQGAFKIMAALHLTNYLWPHQAVVRDGTNFDFIVVGGGTAGSVIANRLSEVEHINVLLIEAGGDPPFESDLPGFPILMKRSRYDWNFTTQLNGFKDSCRLQSFYEITQGKMLGGTSSLNYMVYHKGQPRDFDSWADITNDDSWKWENVFKYFLKYEKLEDPQLLHSVEKKYYGTEGFIGINRDHREEIINFLDSYRELGNDVVLDFSELHPVGFAAQTVTISGRSRQSSAYAFLSSAKGRRNLHILKNTLVTKILFDGNKKATGVEVRTEDGETMSFKAKKEVIVSAGVFNTPKLLMLSGIGPQEHLDCHNIEIQ</sequence>
<dbReference type="Proteomes" id="UP001231649">
    <property type="component" value="Chromosome 14"/>
</dbReference>
<proteinExistence type="predicted"/>
<evidence type="ECO:0000313" key="1">
    <source>
        <dbReference type="EMBL" id="KAJ8723198.1"/>
    </source>
</evidence>
<accession>A0ACC2QQU6</accession>
<dbReference type="EMBL" id="CM056790">
    <property type="protein sequence ID" value="KAJ8723198.1"/>
    <property type="molecule type" value="Genomic_DNA"/>
</dbReference>
<protein>
    <submittedName>
        <fullName evidence="1">Uncharacterized protein</fullName>
    </submittedName>
</protein>